<dbReference type="RefSeq" id="WP_193996359.1">
    <property type="nucleotide sequence ID" value="NZ_JADEXP010000446.1"/>
</dbReference>
<feature type="chain" id="PRO_5037114474" evidence="1">
    <location>
        <begin position="25"/>
        <end position="217"/>
    </location>
</feature>
<evidence type="ECO:0000313" key="2">
    <source>
        <dbReference type="EMBL" id="MBE9070497.1"/>
    </source>
</evidence>
<sequence>MLKQLCFGLALSLTLLGGTHSSYATESYPQKLEASTLASKSITIPQSTALVVAVPNQVDIDINRAQPTPLMLVLVQPITDVSGQMLIPAQSLVQATLTPSRGGAQIVAEAIIVNGQLLPVSALSPIIPSIEVPMVHHQASSRHNSIRSTSRQGMALGCLVDSFISGACDADSQRIGATAGALLGSFSGSSQPETVRYSSIEPNSLYVLQLQSPVVLK</sequence>
<proteinExistence type="predicted"/>
<gene>
    <name evidence="2" type="ORF">IQ260_28030</name>
</gene>
<dbReference type="Proteomes" id="UP000615026">
    <property type="component" value="Unassembled WGS sequence"/>
</dbReference>
<keyword evidence="1" id="KW-0732">Signal</keyword>
<feature type="signal peptide" evidence="1">
    <location>
        <begin position="1"/>
        <end position="24"/>
    </location>
</feature>
<evidence type="ECO:0000256" key="1">
    <source>
        <dbReference type="SAM" id="SignalP"/>
    </source>
</evidence>
<keyword evidence="3" id="KW-1185">Reference proteome</keyword>
<comment type="caution">
    <text evidence="2">The sequence shown here is derived from an EMBL/GenBank/DDBJ whole genome shotgun (WGS) entry which is preliminary data.</text>
</comment>
<reference evidence="2" key="1">
    <citation type="submission" date="2020-10" db="EMBL/GenBank/DDBJ databases">
        <authorList>
            <person name="Castelo-Branco R."/>
            <person name="Eusebio N."/>
            <person name="Adriana R."/>
            <person name="Vieira A."/>
            <person name="Brugerolle De Fraissinette N."/>
            <person name="Rezende De Castro R."/>
            <person name="Schneider M.P."/>
            <person name="Vasconcelos V."/>
            <person name="Leao P.N."/>
        </authorList>
    </citation>
    <scope>NUCLEOTIDE SEQUENCE</scope>
    <source>
        <strain evidence="2">LEGE 11479</strain>
    </source>
</reference>
<organism evidence="2 3">
    <name type="scientific">Leptolyngbya cf. ectocarpi LEGE 11479</name>
    <dbReference type="NCBI Taxonomy" id="1828722"/>
    <lineage>
        <taxon>Bacteria</taxon>
        <taxon>Bacillati</taxon>
        <taxon>Cyanobacteriota</taxon>
        <taxon>Cyanophyceae</taxon>
        <taxon>Leptolyngbyales</taxon>
        <taxon>Leptolyngbyaceae</taxon>
        <taxon>Leptolyngbya group</taxon>
        <taxon>Leptolyngbya</taxon>
    </lineage>
</organism>
<name>A0A928ZZW0_LEPEC</name>
<protein>
    <submittedName>
        <fullName evidence="2">Uncharacterized protein</fullName>
    </submittedName>
</protein>
<accession>A0A928ZZW0</accession>
<dbReference type="EMBL" id="JADEXP010000446">
    <property type="protein sequence ID" value="MBE9070497.1"/>
    <property type="molecule type" value="Genomic_DNA"/>
</dbReference>
<evidence type="ECO:0000313" key="3">
    <source>
        <dbReference type="Proteomes" id="UP000615026"/>
    </source>
</evidence>
<dbReference type="AlphaFoldDB" id="A0A928ZZW0"/>